<dbReference type="PANTHER" id="PTHR11669">
    <property type="entry name" value="REPLICATION FACTOR C / DNA POLYMERASE III GAMMA-TAU SUBUNIT"/>
    <property type="match status" value="1"/>
</dbReference>
<name>A0A076YMI1_9CAUD</name>
<evidence type="ECO:0000256" key="1">
    <source>
        <dbReference type="ARBA" id="ARBA00022705"/>
    </source>
</evidence>
<dbReference type="GO" id="GO:0003677">
    <property type="term" value="F:DNA binding"/>
    <property type="evidence" value="ECO:0007669"/>
    <property type="project" value="UniProtKB-UniRule"/>
</dbReference>
<dbReference type="HAMAP" id="MF_04162">
    <property type="entry name" value="T4_Clamp_Loader_L"/>
    <property type="match status" value="1"/>
</dbReference>
<dbReference type="InterPro" id="IPR050238">
    <property type="entry name" value="DNA_Rep/Repair_Clamp_Loader"/>
</dbReference>
<dbReference type="GO" id="GO:0006261">
    <property type="term" value="P:DNA-templated DNA replication"/>
    <property type="evidence" value="ECO:0007669"/>
    <property type="project" value="TreeGrafter"/>
</dbReference>
<dbReference type="Gene3D" id="3.40.50.300">
    <property type="entry name" value="P-loop containing nucleotide triphosphate hydrolases"/>
    <property type="match status" value="1"/>
</dbReference>
<dbReference type="Gene3D" id="1.10.8.60">
    <property type="match status" value="1"/>
</dbReference>
<dbReference type="InterPro" id="IPR003593">
    <property type="entry name" value="AAA+_ATPase"/>
</dbReference>
<feature type="domain" description="AAA+ ATPase" evidence="5">
    <location>
        <begin position="56"/>
        <end position="178"/>
    </location>
</feature>
<dbReference type="SUPFAM" id="SSF52540">
    <property type="entry name" value="P-loop containing nucleoside triphosphate hydrolases"/>
    <property type="match status" value="1"/>
</dbReference>
<dbReference type="GeneID" id="22113515"/>
<evidence type="ECO:0000313" key="7">
    <source>
        <dbReference type="Proteomes" id="UP000201263"/>
    </source>
</evidence>
<dbReference type="SMART" id="SM00382">
    <property type="entry name" value="AAA"/>
    <property type="match status" value="1"/>
</dbReference>
<keyword evidence="4" id="KW-0238">DNA-binding</keyword>
<keyword evidence="7" id="KW-1185">Reference proteome</keyword>
<keyword evidence="3 4" id="KW-0067">ATP-binding</keyword>
<dbReference type="Gene3D" id="1.20.272.10">
    <property type="match status" value="1"/>
</dbReference>
<gene>
    <name evidence="6" type="ORF">CPTMiller_0043</name>
</gene>
<dbReference type="GO" id="GO:0039693">
    <property type="term" value="P:viral DNA genome replication"/>
    <property type="evidence" value="ECO:0007669"/>
    <property type="project" value="UniProtKB-UniRule"/>
</dbReference>
<dbReference type="GO" id="GO:0003689">
    <property type="term" value="F:DNA clamp loader activity"/>
    <property type="evidence" value="ECO:0007669"/>
    <property type="project" value="UniProtKB-UniRule"/>
</dbReference>
<dbReference type="InterPro" id="IPR048815">
    <property type="entry name" value="Gp44_lid"/>
</dbReference>
<dbReference type="InterPro" id="IPR046388">
    <property type="entry name" value="T4_Clamp_Loader_L"/>
</dbReference>
<dbReference type="KEGG" id="vg:22113515"/>
<dbReference type="Pfam" id="PF00004">
    <property type="entry name" value="AAA"/>
    <property type="match status" value="1"/>
</dbReference>
<dbReference type="Pfam" id="PF21429">
    <property type="entry name" value="Gp44_C"/>
    <property type="match status" value="1"/>
</dbReference>
<keyword evidence="4" id="KW-0378">Hydrolase</keyword>
<reference evidence="6 7" key="1">
    <citation type="submission" date="2014-07" db="EMBL/GenBank/DDBJ databases">
        <title>Complete Genome of Citrobacter freundii Myophage Miller.</title>
        <authorList>
            <person name="Hwang K."/>
            <person name="Luna A.J."/>
            <person name="Hernandez A.C."/>
            <person name="Everett G.F.K."/>
        </authorList>
    </citation>
    <scope>NUCLEOTIDE SEQUENCE [LARGE SCALE GENOMIC DNA]</scope>
</reference>
<evidence type="ECO:0000256" key="4">
    <source>
        <dbReference type="HAMAP-Rule" id="MF_04162"/>
    </source>
</evidence>
<feature type="binding site" evidence="4">
    <location>
        <begin position="68"/>
        <end position="73"/>
    </location>
    <ligand>
        <name>ATP</name>
        <dbReference type="ChEBI" id="CHEBI:30616"/>
    </ligand>
</feature>
<feature type="binding site" evidence="4">
    <location>
        <position position="39"/>
    </location>
    <ligand>
        <name>ATP</name>
        <dbReference type="ChEBI" id="CHEBI:30616"/>
    </ligand>
</feature>
<dbReference type="InterPro" id="IPR048817">
    <property type="entry name" value="Gp44_C"/>
</dbReference>
<keyword evidence="1" id="KW-0235">DNA replication</keyword>
<proteinExistence type="inferred from homology"/>
<dbReference type="CDD" id="cd00009">
    <property type="entry name" value="AAA"/>
    <property type="match status" value="1"/>
</dbReference>
<dbReference type="Proteomes" id="UP000201263">
    <property type="component" value="Segment"/>
</dbReference>
<dbReference type="InterPro" id="IPR003959">
    <property type="entry name" value="ATPase_AAA_core"/>
</dbReference>
<evidence type="ECO:0000313" key="6">
    <source>
        <dbReference type="EMBL" id="AIK67979.1"/>
    </source>
</evidence>
<dbReference type="PANTHER" id="PTHR11669:SF20">
    <property type="entry name" value="REPLICATION FACTOR C SUBUNIT 4"/>
    <property type="match status" value="1"/>
</dbReference>
<dbReference type="EMBL" id="KM236237">
    <property type="protein sequence ID" value="AIK67979.1"/>
    <property type="molecule type" value="Genomic_DNA"/>
</dbReference>
<protein>
    <recommendedName>
        <fullName evidence="4">Sliding-clamp-loader large subunit</fullName>
        <ecNumber evidence="4">3.6.4.-</ecNumber>
    </recommendedName>
    <alternativeName>
        <fullName evidence="4">Clamp loader gp44 subunit</fullName>
    </alternativeName>
</protein>
<sequence length="332" mass="36947">MELSENVQLIETKYGKISQSPDEFAWDQRYRPTTIDECILPAADKEIMRGFIKSGRIDNMTLVSDSPGTGKTTLALVLGAEVDAEVMFVNGSDCGVNFIRSDLDRFASSMTQKKGGKIILIDEFDRPGMAEAQKHMRSFIEAYSKNVTVIVSANNINGIHPALLSRCPPIKFGSPSKEERIDLMKQMIKRCFGILEIEGIEYDQQVIAAFVKKHYPDARSIVKALGFYSKRGKIDAGILSEIVGSDITPVIEALKTKNFKALRSEAIKYAPEYETFLAKLLDAVYPIVTNESKVSLIQAVGENNAQYGLAINKEIHLQYLFMGLMLTLAWEG</sequence>
<feature type="binding site" evidence="4">
    <location>
        <begin position="27"/>
        <end position="30"/>
    </location>
    <ligand>
        <name>ATP</name>
        <dbReference type="ChEBI" id="CHEBI:30616"/>
    </ligand>
</feature>
<dbReference type="Pfam" id="PF21328">
    <property type="entry name" value="Gp44_lid"/>
    <property type="match status" value="1"/>
</dbReference>
<evidence type="ECO:0000259" key="5">
    <source>
        <dbReference type="SMART" id="SM00382"/>
    </source>
</evidence>
<dbReference type="GO" id="GO:0016887">
    <property type="term" value="F:ATP hydrolysis activity"/>
    <property type="evidence" value="ECO:0007669"/>
    <property type="project" value="UniProtKB-UniRule"/>
</dbReference>
<feature type="binding site" evidence="4">
    <location>
        <position position="219"/>
    </location>
    <ligand>
        <name>ATP</name>
        <dbReference type="ChEBI" id="CHEBI:30616"/>
    </ligand>
</feature>
<organism evidence="6 7">
    <name type="scientific">Citrobacter phage Miller</name>
    <dbReference type="NCBI Taxonomy" id="1527524"/>
    <lineage>
        <taxon>Viruses</taxon>
        <taxon>Duplodnaviria</taxon>
        <taxon>Heunggongvirae</taxon>
        <taxon>Uroviricota</taxon>
        <taxon>Caudoviricetes</taxon>
        <taxon>Pantevenvirales</taxon>
        <taxon>Straboviridae</taxon>
        <taxon>Pseudotevenvirus</taxon>
        <taxon>Pseudotevenvirus miller</taxon>
    </lineage>
</organism>
<comment type="subunit">
    <text evidence="4">The sliding-clamp-loader consists of 4 large subunits and 1 small subunit. Interacts with the sliding clamp; this interaction allows the sliding-clamp-loader to open the sliding clamp. Part of the replicase complex that includes the DNA polymerase, the polymerase clamp, the clamp loader complex, the single-stranded DNA binding protein, the primase, the helicase and the helicase assembly factor.</text>
</comment>
<dbReference type="EC" id="3.6.4.-" evidence="4"/>
<comment type="function">
    <text evidence="4">Forms the sliding-clamp-loader together with the small subunit. Functions as an ATPase enzyme. The clamp loader holds the clamp in an open conformation and places it onto the DNA. 4 ATP molecules must bind to the sliding-clamp-loader before the latter can open the sliding clamp. ATP hydrolysis triggers the detachment of the sliding clamp from the sliding-clamp-loader, freeing the sliding clamp to track along DNA.</text>
</comment>
<evidence type="ECO:0000256" key="2">
    <source>
        <dbReference type="ARBA" id="ARBA00022741"/>
    </source>
</evidence>
<dbReference type="InterPro" id="IPR027417">
    <property type="entry name" value="P-loop_NTPase"/>
</dbReference>
<dbReference type="GO" id="GO:0006281">
    <property type="term" value="P:DNA repair"/>
    <property type="evidence" value="ECO:0007669"/>
    <property type="project" value="TreeGrafter"/>
</dbReference>
<dbReference type="GO" id="GO:0005524">
    <property type="term" value="F:ATP binding"/>
    <property type="evidence" value="ECO:0007669"/>
    <property type="project" value="UniProtKB-UniRule"/>
</dbReference>
<evidence type="ECO:0000256" key="3">
    <source>
        <dbReference type="ARBA" id="ARBA00022840"/>
    </source>
</evidence>
<dbReference type="RefSeq" id="YP_009097645.1">
    <property type="nucleotide sequence ID" value="NC_025414.1"/>
</dbReference>
<keyword evidence="4" id="KW-1194">Viral DNA replication</keyword>
<comment type="similarity">
    <text evidence="4">Belongs to the Tevenvirinae sliding-clamp-loader large subunit family.</text>
</comment>
<keyword evidence="2 4" id="KW-0547">Nucleotide-binding</keyword>
<accession>A0A076YMI1</accession>